<evidence type="ECO:0008006" key="4">
    <source>
        <dbReference type="Google" id="ProtNLM"/>
    </source>
</evidence>
<evidence type="ECO:0000313" key="2">
    <source>
        <dbReference type="EMBL" id="AXR05853.1"/>
    </source>
</evidence>
<dbReference type="KEGG" id="salm:D0Y50_05350"/>
<dbReference type="Proteomes" id="UP000262073">
    <property type="component" value="Chromosome"/>
</dbReference>
<sequence>MQRSIMLTALLLFSFMCHAQSTITNLWLFDLSYDNEQPHIEHARKITDTHAYTNQPYFYDDNQALYYTQSFPAGSVSQTDVMKFDISRGFHSNLTHTADSEYSPTPLPHKKGFSAIRVDKRKKQWLWLYTHKQNNKFSALEPIGYHVWMGEDEALAFVLGDTHTLQRVRADLPPTVVDSNIGPSLWAIPDTGLFSYTKNPAPDKQPWTLMSYDPATERTSLLATLPKGAYYMAWSPGAKALAAVETRVYAWDFKEPVTPLNETSAPADEKVQGPWQVWLELQEYCPGGASRLHMSTDGRQLAAVCHEADG</sequence>
<reference evidence="2 3" key="1">
    <citation type="submission" date="2018-08" db="EMBL/GenBank/DDBJ databases">
        <title>Salinimonas sediminis sp. nov., a piezophilic bacterium isolated from a deep-sea sediment sample from the New Britain Trench.</title>
        <authorList>
            <person name="Cao J."/>
        </authorList>
    </citation>
    <scope>NUCLEOTIDE SEQUENCE [LARGE SCALE GENOMIC DNA]</scope>
    <source>
        <strain evidence="2 3">N102</strain>
    </source>
</reference>
<evidence type="ECO:0000256" key="1">
    <source>
        <dbReference type="SAM" id="SignalP"/>
    </source>
</evidence>
<feature type="signal peptide" evidence="1">
    <location>
        <begin position="1"/>
        <end position="19"/>
    </location>
</feature>
<accession>A0A346NJZ6</accession>
<dbReference type="OrthoDB" id="9797498at2"/>
<proteinExistence type="predicted"/>
<gene>
    <name evidence="2" type="ORF">D0Y50_05350</name>
</gene>
<keyword evidence="3" id="KW-1185">Reference proteome</keyword>
<dbReference type="SUPFAM" id="SSF69304">
    <property type="entry name" value="Tricorn protease N-terminal domain"/>
    <property type="match status" value="1"/>
</dbReference>
<name>A0A346NJZ6_9ALTE</name>
<organism evidence="2 3">
    <name type="scientific">Salinimonas sediminis</name>
    <dbReference type="NCBI Taxonomy" id="2303538"/>
    <lineage>
        <taxon>Bacteria</taxon>
        <taxon>Pseudomonadati</taxon>
        <taxon>Pseudomonadota</taxon>
        <taxon>Gammaproteobacteria</taxon>
        <taxon>Alteromonadales</taxon>
        <taxon>Alteromonadaceae</taxon>
        <taxon>Alteromonas/Salinimonas group</taxon>
        <taxon>Salinimonas</taxon>
    </lineage>
</organism>
<protein>
    <recommendedName>
        <fullName evidence="4">WD40 repeat domain-containing protein</fullName>
    </recommendedName>
</protein>
<keyword evidence="1" id="KW-0732">Signal</keyword>
<dbReference type="EMBL" id="CP031769">
    <property type="protein sequence ID" value="AXR05853.1"/>
    <property type="molecule type" value="Genomic_DNA"/>
</dbReference>
<evidence type="ECO:0000313" key="3">
    <source>
        <dbReference type="Proteomes" id="UP000262073"/>
    </source>
</evidence>
<dbReference type="AlphaFoldDB" id="A0A346NJZ6"/>
<feature type="chain" id="PRO_5016880286" description="WD40 repeat domain-containing protein" evidence="1">
    <location>
        <begin position="20"/>
        <end position="310"/>
    </location>
</feature>
<dbReference type="RefSeq" id="WP_117315859.1">
    <property type="nucleotide sequence ID" value="NZ_CP031769.1"/>
</dbReference>